<evidence type="ECO:0000313" key="2">
    <source>
        <dbReference type="EMBL" id="PVD25726.1"/>
    </source>
</evidence>
<dbReference type="Proteomes" id="UP000245119">
    <property type="component" value="Linkage Group LG8"/>
</dbReference>
<comment type="caution">
    <text evidence="2">The sequence shown here is derived from an EMBL/GenBank/DDBJ whole genome shotgun (WGS) entry which is preliminary data.</text>
</comment>
<reference evidence="2 3" key="1">
    <citation type="submission" date="2018-04" db="EMBL/GenBank/DDBJ databases">
        <title>The genome of golden apple snail Pomacea canaliculata provides insight into stress tolerance and invasive adaptation.</title>
        <authorList>
            <person name="Liu C."/>
            <person name="Liu B."/>
            <person name="Ren Y."/>
            <person name="Zhang Y."/>
            <person name="Wang H."/>
            <person name="Li S."/>
            <person name="Jiang F."/>
            <person name="Yin L."/>
            <person name="Zhang G."/>
            <person name="Qian W."/>
            <person name="Fan W."/>
        </authorList>
    </citation>
    <scope>NUCLEOTIDE SEQUENCE [LARGE SCALE GENOMIC DNA]</scope>
    <source>
        <strain evidence="2">SZHN2017</strain>
        <tissue evidence="2">Muscle</tissue>
    </source>
</reference>
<proteinExistence type="predicted"/>
<feature type="region of interest" description="Disordered" evidence="1">
    <location>
        <begin position="36"/>
        <end position="68"/>
    </location>
</feature>
<accession>A0A2T7NX30</accession>
<dbReference type="AlphaFoldDB" id="A0A2T7NX30"/>
<name>A0A2T7NX30_POMCA</name>
<dbReference type="EMBL" id="PZQS01000008">
    <property type="protein sequence ID" value="PVD25726.1"/>
    <property type="molecule type" value="Genomic_DNA"/>
</dbReference>
<organism evidence="2 3">
    <name type="scientific">Pomacea canaliculata</name>
    <name type="common">Golden apple snail</name>
    <dbReference type="NCBI Taxonomy" id="400727"/>
    <lineage>
        <taxon>Eukaryota</taxon>
        <taxon>Metazoa</taxon>
        <taxon>Spiralia</taxon>
        <taxon>Lophotrochozoa</taxon>
        <taxon>Mollusca</taxon>
        <taxon>Gastropoda</taxon>
        <taxon>Caenogastropoda</taxon>
        <taxon>Architaenioglossa</taxon>
        <taxon>Ampullarioidea</taxon>
        <taxon>Ampullariidae</taxon>
        <taxon>Pomacea</taxon>
    </lineage>
</organism>
<gene>
    <name evidence="2" type="ORF">C0Q70_13386</name>
</gene>
<keyword evidence="3" id="KW-1185">Reference proteome</keyword>
<feature type="compositionally biased region" description="Basic and acidic residues" evidence="1">
    <location>
        <begin position="39"/>
        <end position="48"/>
    </location>
</feature>
<evidence type="ECO:0000256" key="1">
    <source>
        <dbReference type="SAM" id="MobiDB-lite"/>
    </source>
</evidence>
<evidence type="ECO:0000313" key="3">
    <source>
        <dbReference type="Proteomes" id="UP000245119"/>
    </source>
</evidence>
<protein>
    <submittedName>
        <fullName evidence="2">Uncharacterized protein</fullName>
    </submittedName>
</protein>
<sequence>MHPDEARGSSISRRVLHSHSSATLLPRHLGTASVNTWSVRRDGGDPRRPSTGFTKCDDNSTSASCQHPGDHSPGAVLVLLPFENWDTTPACWVCESRHVSCRWRYLE</sequence>